<reference evidence="2 3" key="1">
    <citation type="journal article" date="2012" name="BMC Genomics">
        <title>Comparative genomics of the white-rot fungi, Phanerochaete carnosa and P. chrysosporium, to elucidate the genetic basis of the distinct wood types they colonize.</title>
        <authorList>
            <person name="Suzuki H."/>
            <person name="MacDonald J."/>
            <person name="Syed K."/>
            <person name="Salamov A."/>
            <person name="Hori C."/>
            <person name="Aerts A."/>
            <person name="Henrissat B."/>
            <person name="Wiebenga A."/>
            <person name="vanKuyk P.A."/>
            <person name="Barry K."/>
            <person name="Lindquist E."/>
            <person name="LaButti K."/>
            <person name="Lapidus A."/>
            <person name="Lucas S."/>
            <person name="Coutinho P."/>
            <person name="Gong Y."/>
            <person name="Samejima M."/>
            <person name="Mahadevan R."/>
            <person name="Abou-Zaid M."/>
            <person name="de Vries R.P."/>
            <person name="Igarashi K."/>
            <person name="Yadav J.S."/>
            <person name="Grigoriev I.V."/>
            <person name="Master E.R."/>
        </authorList>
    </citation>
    <scope>NUCLEOTIDE SEQUENCE [LARGE SCALE GENOMIC DNA]</scope>
    <source>
        <strain evidence="2 3">HHB-10118-sp</strain>
    </source>
</reference>
<evidence type="ECO:0000313" key="3">
    <source>
        <dbReference type="Proteomes" id="UP000008370"/>
    </source>
</evidence>
<dbReference type="GeneID" id="18912400"/>
<dbReference type="AlphaFoldDB" id="K5WKI0"/>
<accession>K5WKI0</accession>
<feature type="compositionally biased region" description="Polar residues" evidence="1">
    <location>
        <begin position="160"/>
        <end position="176"/>
    </location>
</feature>
<dbReference type="PANTHER" id="PTHR47232">
    <property type="entry name" value="TRANSDUCIN FAMILY PROTEIN / WD-40 REPEAT FAMILY PROTEIN"/>
    <property type="match status" value="1"/>
</dbReference>
<feature type="compositionally biased region" description="Polar residues" evidence="1">
    <location>
        <begin position="20"/>
        <end position="38"/>
    </location>
</feature>
<protein>
    <recommendedName>
        <fullName evidence="4">WD40 repeat-like protein</fullName>
    </recommendedName>
</protein>
<proteinExistence type="predicted"/>
<dbReference type="KEGG" id="pco:PHACADRAFT_205891"/>
<dbReference type="STRING" id="650164.K5WKI0"/>
<feature type="region of interest" description="Disordered" evidence="1">
    <location>
        <begin position="1"/>
        <end position="133"/>
    </location>
</feature>
<evidence type="ECO:0008006" key="4">
    <source>
        <dbReference type="Google" id="ProtNLM"/>
    </source>
</evidence>
<name>K5WKI0_PHACS</name>
<dbReference type="Gene3D" id="2.130.10.10">
    <property type="entry name" value="YVTN repeat-like/Quinoprotein amine dehydrogenase"/>
    <property type="match status" value="1"/>
</dbReference>
<dbReference type="Proteomes" id="UP000008370">
    <property type="component" value="Unassembled WGS sequence"/>
</dbReference>
<organism evidence="2 3">
    <name type="scientific">Phanerochaete carnosa (strain HHB-10118-sp)</name>
    <name type="common">White-rot fungus</name>
    <name type="synonym">Peniophora carnosa</name>
    <dbReference type="NCBI Taxonomy" id="650164"/>
    <lineage>
        <taxon>Eukaryota</taxon>
        <taxon>Fungi</taxon>
        <taxon>Dikarya</taxon>
        <taxon>Basidiomycota</taxon>
        <taxon>Agaricomycotina</taxon>
        <taxon>Agaricomycetes</taxon>
        <taxon>Polyporales</taxon>
        <taxon>Phanerochaetaceae</taxon>
        <taxon>Phanerochaete</taxon>
    </lineage>
</organism>
<dbReference type="PANTHER" id="PTHR47232:SF1">
    <property type="entry name" value="TRANSDUCIN FAMILY PROTEIN _ WD-40 REPEAT FAMILY PROTEIN"/>
    <property type="match status" value="1"/>
</dbReference>
<evidence type="ECO:0000256" key="1">
    <source>
        <dbReference type="SAM" id="MobiDB-lite"/>
    </source>
</evidence>
<gene>
    <name evidence="2" type="ORF">PHACADRAFT_205891</name>
</gene>
<evidence type="ECO:0000313" key="2">
    <source>
        <dbReference type="EMBL" id="EKM59664.1"/>
    </source>
</evidence>
<dbReference type="InterPro" id="IPR036322">
    <property type="entry name" value="WD40_repeat_dom_sf"/>
</dbReference>
<dbReference type="RefSeq" id="XP_007392222.1">
    <property type="nucleotide sequence ID" value="XM_007392160.1"/>
</dbReference>
<dbReference type="SUPFAM" id="SSF50978">
    <property type="entry name" value="WD40 repeat-like"/>
    <property type="match status" value="1"/>
</dbReference>
<dbReference type="HOGENOM" id="CLU_491839_0_0_1"/>
<dbReference type="InParanoid" id="K5WKI0"/>
<feature type="compositionally biased region" description="Low complexity" evidence="1">
    <location>
        <begin position="52"/>
        <end position="63"/>
    </location>
</feature>
<dbReference type="EMBL" id="JH930469">
    <property type="protein sequence ID" value="EKM59664.1"/>
    <property type="molecule type" value="Genomic_DNA"/>
</dbReference>
<dbReference type="InterPro" id="IPR015943">
    <property type="entry name" value="WD40/YVTN_repeat-like_dom_sf"/>
</dbReference>
<feature type="region of interest" description="Disordered" evidence="1">
    <location>
        <begin position="155"/>
        <end position="189"/>
    </location>
</feature>
<sequence length="554" mass="60986">MLEQTPVSAAKPIPRAPNSAAPSTKQPLQWTAAVSRQIASDVGAPRTQTHLSSASNSPASPSNQVQQAGIIGLPFGGDDKLRPRRAKQAVPETLLRDVQSGTSQARDHAPAPKRGSTSEPSVHGSPPHFLSVSSGTLTIDGQYGMKILSRTSKPLFGAQSPRSAQELADSSLSRAQPNPPSSSEPLRDAHLHRDEVDICSGHLRSADHQIERGNIVLGGNSGQPATRWAETAEVSLRTTHSNHDKPRRLLTGLAHGLVEVSMRGAVELVTWKQRKRYALLEPSERMGDLVDDACLLRTVDDKTYAILAHARESSQLSLLQIREANETVPPIFLDRPLDKTSTNAGASAVCAMMQPGAFATGGYDHRVHFWEMPADVSKATRRELQIKHSSCVQALLPVRDANHKLVTAGADCRVNIYELASERVVNTFKVSNPVYHLHDASFPYCVLLEVAHRELQFEIRDYRLVPERPVQRFGFKTEHLQGRHTKGDVNNFVFACGDREGNVYLWDVRKSDTPLDIVNYFPGHRATQVAFRGQELVACSDDFQVKFISRVNDY</sequence>
<keyword evidence="3" id="KW-1185">Reference proteome</keyword>
<dbReference type="OrthoDB" id="1897642at2759"/>